<sequence>MYRHGIYTQELPTSILPPVRVSSGLIVAFGVAPINQLENPSGAVNKPILAYSYADAVAKLGYSNDFTNYTLCEVIKVAFGLYGIAPVVFINVMDPDKHSVKVDAEEGILVAGKVTLKQSGVINSGVEIKSKSGDKTYTKGVDYTLTFNDVGFSVISRIEGGGIPEKNSEITASYDYLDPEKVTTEDIIGGVDVNTGALSGLEVLNEVYPRTKLIPGQVIAPKFCTNAEVGQLMAAKALLVSDLFKAEALTDIPTLQVKTYGDVPEWKNLHNWTASNQTVCWPMVKLGDSIYHHSTHLAAATCLLDSTIADIPSSSPSNKPLQMESAVLADGTEIWLINGSANYLNGEGIVTTLNFESWKTWGNRTAAYPQTTDPKESFRVCRRMFNWVSNTLIKTYWAKIDDPANRRLIDTVVTSANLWFNGLTASQNIAGGSVEFLQSENPTTDLMDGILRFHVYLTPYSPAREIDFIMEYRPDYLNSLFSTDGN</sequence>
<organism evidence="1">
    <name type="scientific">Serratia proteamaculans (strain 568)</name>
    <dbReference type="NCBI Taxonomy" id="399741"/>
    <lineage>
        <taxon>Bacteria</taxon>
        <taxon>Pseudomonadati</taxon>
        <taxon>Pseudomonadota</taxon>
        <taxon>Gammaproteobacteria</taxon>
        <taxon>Enterobacterales</taxon>
        <taxon>Yersiniaceae</taxon>
        <taxon>Serratia</taxon>
    </lineage>
</organism>
<dbReference type="InterPro" id="IPR052042">
    <property type="entry name" value="Tail_sheath_structural"/>
</dbReference>
<name>A8GLL6_SERP5</name>
<reference evidence="1" key="1">
    <citation type="submission" date="2007-09" db="EMBL/GenBank/DDBJ databases">
        <title>Complete sequence of plasmid of Serratia proteamaculans 568.</title>
        <authorList>
            <consortium name="US DOE Joint Genome Institute"/>
            <person name="Copeland A."/>
            <person name="Lucas S."/>
            <person name="Lapidus A."/>
            <person name="Barry K."/>
            <person name="Glavina del Rio T."/>
            <person name="Dalin E."/>
            <person name="Tice H."/>
            <person name="Pitluck S."/>
            <person name="Chain P."/>
            <person name="Malfatti S."/>
            <person name="Shin M."/>
            <person name="Vergez L."/>
            <person name="Schmutz J."/>
            <person name="Larimer F."/>
            <person name="Land M."/>
            <person name="Hauser L."/>
            <person name="Kyrpides N."/>
            <person name="Kim E."/>
            <person name="Taghavi S."/>
            <person name="Newman L."/>
            <person name="Vangronsveld J."/>
            <person name="van der Lelie D."/>
            <person name="Richardson P."/>
        </authorList>
    </citation>
    <scope>NUCLEOTIDE SEQUENCE [LARGE SCALE GENOMIC DNA]</scope>
    <source>
        <strain evidence="1">568</strain>
        <plasmid evidence="1">pSPRO01</plasmid>
    </source>
</reference>
<dbReference type="KEGG" id="spe:Spro_4914"/>
<dbReference type="PANTHER" id="PTHR35861:SF2">
    <property type="entry name" value="FELS-2 PROPHAGE PROTEIN"/>
    <property type="match status" value="1"/>
</dbReference>
<accession>A8GLL6</accession>
<evidence type="ECO:0008006" key="2">
    <source>
        <dbReference type="Google" id="ProtNLM"/>
    </source>
</evidence>
<dbReference type="OrthoDB" id="9767864at2"/>
<dbReference type="HOGENOM" id="CLU_045095_0_0_6"/>
<protein>
    <recommendedName>
        <fullName evidence="2">Phage tail sheath family protein</fullName>
    </recommendedName>
</protein>
<dbReference type="EMBL" id="CP000827">
    <property type="protein sequence ID" value="ABV44006.1"/>
    <property type="molecule type" value="Genomic_DNA"/>
</dbReference>
<geneLocation type="plasmid" evidence="1">
    <name>pSPRO01</name>
</geneLocation>
<evidence type="ECO:0000313" key="1">
    <source>
        <dbReference type="EMBL" id="ABV44006.1"/>
    </source>
</evidence>
<proteinExistence type="predicted"/>
<dbReference type="eggNOG" id="COG3497">
    <property type="taxonomic scope" value="Bacteria"/>
</dbReference>
<gene>
    <name evidence="1" type="ordered locus">Spro_4914</name>
</gene>
<keyword evidence="1" id="KW-0614">Plasmid</keyword>
<dbReference type="AlphaFoldDB" id="A8GLL6"/>
<dbReference type="PANTHER" id="PTHR35861">
    <property type="match status" value="1"/>
</dbReference>